<dbReference type="EMBL" id="CP048000">
    <property type="protein sequence ID" value="QHQ62033.1"/>
    <property type="molecule type" value="Genomic_DNA"/>
</dbReference>
<dbReference type="GO" id="GO:0003677">
    <property type="term" value="F:DNA binding"/>
    <property type="evidence" value="ECO:0007669"/>
    <property type="project" value="UniProtKB-KW"/>
</dbReference>
<dbReference type="GO" id="GO:0006813">
    <property type="term" value="P:potassium ion transport"/>
    <property type="evidence" value="ECO:0007669"/>
    <property type="project" value="InterPro"/>
</dbReference>
<keyword evidence="2" id="KW-0238">DNA-binding</keyword>
<evidence type="ECO:0000256" key="3">
    <source>
        <dbReference type="ARBA" id="ARBA00023163"/>
    </source>
</evidence>
<dbReference type="GO" id="GO:0008324">
    <property type="term" value="F:monoatomic cation transmembrane transporter activity"/>
    <property type="evidence" value="ECO:0007669"/>
    <property type="project" value="InterPro"/>
</dbReference>
<feature type="domain" description="RCK C-terminal" evidence="5">
    <location>
        <begin position="123"/>
        <end position="208"/>
    </location>
</feature>
<gene>
    <name evidence="6" type="ORF">Ana3638_15625</name>
</gene>
<proteinExistence type="predicted"/>
<keyword evidence="7" id="KW-1185">Reference proteome</keyword>
<evidence type="ECO:0000313" key="7">
    <source>
        <dbReference type="Proteomes" id="UP000464314"/>
    </source>
</evidence>
<dbReference type="PANTHER" id="PTHR38445:SF9">
    <property type="entry name" value="HTH-TYPE TRANSCRIPTIONAL REPRESSOR YTRA"/>
    <property type="match status" value="1"/>
</dbReference>
<dbReference type="GO" id="GO:0003700">
    <property type="term" value="F:DNA-binding transcription factor activity"/>
    <property type="evidence" value="ECO:0007669"/>
    <property type="project" value="InterPro"/>
</dbReference>
<keyword evidence="3" id="KW-0804">Transcription</keyword>
<evidence type="ECO:0000259" key="5">
    <source>
        <dbReference type="PROSITE" id="PS51202"/>
    </source>
</evidence>
<dbReference type="InterPro" id="IPR036388">
    <property type="entry name" value="WH-like_DNA-bd_sf"/>
</dbReference>
<dbReference type="SMART" id="SM00345">
    <property type="entry name" value="HTH_GNTR"/>
    <property type="match status" value="1"/>
</dbReference>
<name>A0A6P1TNI9_9FIRM</name>
<dbReference type="Pfam" id="PF00392">
    <property type="entry name" value="GntR"/>
    <property type="match status" value="1"/>
</dbReference>
<feature type="domain" description="HTH gntR-type" evidence="4">
    <location>
        <begin position="9"/>
        <end position="77"/>
    </location>
</feature>
<accession>A0A6P1TNI9</accession>
<protein>
    <submittedName>
        <fullName evidence="6">GntR family transcriptional regulator</fullName>
    </submittedName>
</protein>
<dbReference type="InterPro" id="IPR036390">
    <property type="entry name" value="WH_DNA-bd_sf"/>
</dbReference>
<dbReference type="PROSITE" id="PS50949">
    <property type="entry name" value="HTH_GNTR"/>
    <property type="match status" value="1"/>
</dbReference>
<sequence>MERKNQITNPRYQQIAMDIASKIVDKHYNIGDKIYARSSVASQYGVSSETARRAMCILSDLNIVDTTKGSGVIIKSYENALKFVRQYNDIQTITNLKKEIMDSVNRQSKEIDYFNQCLAKLIDYTDRFRSINPFIPSELEITSKSVYLNKTIEEVNFWHNTSATIIAIKRNDSLILSPGPYAVFLEHDILYFIGDENSYDRVRLFMYPRKNKKLTKKQH</sequence>
<dbReference type="RefSeq" id="WP_161838858.1">
    <property type="nucleotide sequence ID" value="NZ_CP048000.1"/>
</dbReference>
<dbReference type="InterPro" id="IPR006037">
    <property type="entry name" value="RCK_C"/>
</dbReference>
<evidence type="ECO:0000256" key="2">
    <source>
        <dbReference type="ARBA" id="ARBA00023125"/>
    </source>
</evidence>
<dbReference type="SUPFAM" id="SSF116726">
    <property type="entry name" value="TrkA C-terminal domain-like"/>
    <property type="match status" value="1"/>
</dbReference>
<reference evidence="6 7" key="1">
    <citation type="submission" date="2020-01" db="EMBL/GenBank/DDBJ databases">
        <title>Genome analysis of Anaerocolumna sp. CBA3638.</title>
        <authorList>
            <person name="Kim J."/>
            <person name="Roh S.W."/>
        </authorList>
    </citation>
    <scope>NUCLEOTIDE SEQUENCE [LARGE SCALE GENOMIC DNA]</scope>
    <source>
        <strain evidence="6 7">CBA3638</strain>
    </source>
</reference>
<dbReference type="SUPFAM" id="SSF46785">
    <property type="entry name" value="Winged helix' DNA-binding domain"/>
    <property type="match status" value="1"/>
</dbReference>
<dbReference type="AlphaFoldDB" id="A0A6P1TNI9"/>
<dbReference type="Gene3D" id="3.30.70.1450">
    <property type="entry name" value="Regulator of K+ conductance, C-terminal domain"/>
    <property type="match status" value="1"/>
</dbReference>
<dbReference type="InterPro" id="IPR000524">
    <property type="entry name" value="Tscrpt_reg_HTH_GntR"/>
</dbReference>
<dbReference type="Gene3D" id="1.10.10.10">
    <property type="entry name" value="Winged helix-like DNA-binding domain superfamily/Winged helix DNA-binding domain"/>
    <property type="match status" value="1"/>
</dbReference>
<evidence type="ECO:0000256" key="1">
    <source>
        <dbReference type="ARBA" id="ARBA00023015"/>
    </source>
</evidence>
<dbReference type="InterPro" id="IPR036721">
    <property type="entry name" value="RCK_C_sf"/>
</dbReference>
<evidence type="ECO:0000313" key="6">
    <source>
        <dbReference type="EMBL" id="QHQ62033.1"/>
    </source>
</evidence>
<evidence type="ECO:0000259" key="4">
    <source>
        <dbReference type="PROSITE" id="PS50949"/>
    </source>
</evidence>
<dbReference type="Pfam" id="PF02080">
    <property type="entry name" value="TrkA_C"/>
    <property type="match status" value="1"/>
</dbReference>
<organism evidence="6 7">
    <name type="scientific">Anaerocolumna sedimenticola</name>
    <dbReference type="NCBI Taxonomy" id="2696063"/>
    <lineage>
        <taxon>Bacteria</taxon>
        <taxon>Bacillati</taxon>
        <taxon>Bacillota</taxon>
        <taxon>Clostridia</taxon>
        <taxon>Lachnospirales</taxon>
        <taxon>Lachnospiraceae</taxon>
        <taxon>Anaerocolumna</taxon>
    </lineage>
</organism>
<keyword evidence="1" id="KW-0805">Transcription regulation</keyword>
<dbReference type="Proteomes" id="UP000464314">
    <property type="component" value="Chromosome"/>
</dbReference>
<dbReference type="PANTHER" id="PTHR38445">
    <property type="entry name" value="HTH-TYPE TRANSCRIPTIONAL REPRESSOR YTRA"/>
    <property type="match status" value="1"/>
</dbReference>
<dbReference type="KEGG" id="anr:Ana3638_15625"/>
<dbReference type="PROSITE" id="PS51202">
    <property type="entry name" value="RCK_C"/>
    <property type="match status" value="1"/>
</dbReference>